<accession>A0AAE4NIE9</accession>
<name>A0AAE4NIE9_9CORY</name>
<sequence length="104" mass="10905">MSVLTSTTASSPSTLIAEIPGILGFYPENSVIFCTLISTESRSTHRLGPVMRMDCGDTESLAEIAAYTAQASPDVVFAVMVAESPDHAFIQAIAEAGMRSGLPP</sequence>
<dbReference type="Pfam" id="PF13830">
    <property type="entry name" value="DUF4192"/>
    <property type="match status" value="1"/>
</dbReference>
<protein>
    <submittedName>
        <fullName evidence="1">DUF4192 family protein</fullName>
    </submittedName>
</protein>
<proteinExistence type="predicted"/>
<dbReference type="Proteomes" id="UP001185706">
    <property type="component" value="Unassembled WGS sequence"/>
</dbReference>
<dbReference type="RefSeq" id="WP_316992958.1">
    <property type="nucleotide sequence ID" value="NZ_JAVBIB010000001.1"/>
</dbReference>
<comment type="caution">
    <text evidence="1">The sequence shown here is derived from an EMBL/GenBank/DDBJ whole genome shotgun (WGS) entry which is preliminary data.</text>
</comment>
<dbReference type="AlphaFoldDB" id="A0AAE4NIE9"/>
<evidence type="ECO:0000313" key="1">
    <source>
        <dbReference type="EMBL" id="MDV2418329.1"/>
    </source>
</evidence>
<reference evidence="1" key="1">
    <citation type="submission" date="2023-08" db="EMBL/GenBank/DDBJ databases">
        <title>Genomic characterization of the C. tuberculostearicum species complex, a ubiquitous member of the human skin microbiome.</title>
        <authorList>
            <person name="Ahmed N."/>
            <person name="Deming C."/>
            <person name="Conlan S."/>
            <person name="Segre J."/>
        </authorList>
    </citation>
    <scope>NUCLEOTIDE SEQUENCE</scope>
    <source>
        <strain evidence="1">CTNIH22</strain>
    </source>
</reference>
<dbReference type="EMBL" id="JAVBIB010000001">
    <property type="protein sequence ID" value="MDV2418329.1"/>
    <property type="molecule type" value="Genomic_DNA"/>
</dbReference>
<gene>
    <name evidence="1" type="ORF">RAE03_00840</name>
</gene>
<organism evidence="1 2">
    <name type="scientific">Corynebacterium tuberculostearicum</name>
    <dbReference type="NCBI Taxonomy" id="38304"/>
    <lineage>
        <taxon>Bacteria</taxon>
        <taxon>Bacillati</taxon>
        <taxon>Actinomycetota</taxon>
        <taxon>Actinomycetes</taxon>
        <taxon>Mycobacteriales</taxon>
        <taxon>Corynebacteriaceae</taxon>
        <taxon>Corynebacterium</taxon>
    </lineage>
</organism>
<evidence type="ECO:0000313" key="2">
    <source>
        <dbReference type="Proteomes" id="UP001185706"/>
    </source>
</evidence>
<dbReference type="InterPro" id="IPR025447">
    <property type="entry name" value="DUF4192"/>
</dbReference>